<reference evidence="1 2" key="1">
    <citation type="submission" date="2014-04" db="EMBL/GenBank/DDBJ databases">
        <authorList>
            <consortium name="DOE Joint Genome Institute"/>
            <person name="Kuo A."/>
            <person name="Zuccaro A."/>
            <person name="Kohler A."/>
            <person name="Nagy L.G."/>
            <person name="Floudas D."/>
            <person name="Copeland A."/>
            <person name="Barry K.W."/>
            <person name="Cichocki N."/>
            <person name="Veneault-Fourrey C."/>
            <person name="LaButti K."/>
            <person name="Lindquist E.A."/>
            <person name="Lipzen A."/>
            <person name="Lundell T."/>
            <person name="Morin E."/>
            <person name="Murat C."/>
            <person name="Sun H."/>
            <person name="Tunlid A."/>
            <person name="Henrissat B."/>
            <person name="Grigoriev I.V."/>
            <person name="Hibbett D.S."/>
            <person name="Martin F."/>
            <person name="Nordberg H.P."/>
            <person name="Cantor M.N."/>
            <person name="Hua S.X."/>
        </authorList>
    </citation>
    <scope>NUCLEOTIDE SEQUENCE [LARGE SCALE GENOMIC DNA]</scope>
    <source>
        <strain evidence="1 2">MAFF 305830</strain>
    </source>
</reference>
<dbReference type="HOGENOM" id="CLU_047608_0_0_1"/>
<dbReference type="Proteomes" id="UP000054097">
    <property type="component" value="Unassembled WGS sequence"/>
</dbReference>
<proteinExistence type="predicted"/>
<evidence type="ECO:0000313" key="1">
    <source>
        <dbReference type="EMBL" id="KIM24607.1"/>
    </source>
</evidence>
<evidence type="ECO:0000313" key="2">
    <source>
        <dbReference type="Proteomes" id="UP000054097"/>
    </source>
</evidence>
<gene>
    <name evidence="1" type="ORF">M408DRAFT_26899</name>
</gene>
<dbReference type="EMBL" id="KN824322">
    <property type="protein sequence ID" value="KIM24607.1"/>
    <property type="molecule type" value="Genomic_DNA"/>
</dbReference>
<name>A0A0C2X5Q6_SERVB</name>
<keyword evidence="2" id="KW-1185">Reference proteome</keyword>
<accession>A0A0C2X5Q6</accession>
<dbReference type="AlphaFoldDB" id="A0A0C2X5Q6"/>
<organism evidence="1 2">
    <name type="scientific">Serendipita vermifera MAFF 305830</name>
    <dbReference type="NCBI Taxonomy" id="933852"/>
    <lineage>
        <taxon>Eukaryota</taxon>
        <taxon>Fungi</taxon>
        <taxon>Dikarya</taxon>
        <taxon>Basidiomycota</taxon>
        <taxon>Agaricomycotina</taxon>
        <taxon>Agaricomycetes</taxon>
        <taxon>Sebacinales</taxon>
        <taxon>Serendipitaceae</taxon>
        <taxon>Serendipita</taxon>
    </lineage>
</organism>
<sequence>MNDQNSKVTPASLLDGGWIRSASRVPVEIWHKILCIAISFPLLPQDDDGYPMCNEISRFDCAMIAKYKACERDRTKLQLVCRSWNSFLDNYSDRLVHFVIGAPNGYWPPIKHWDRVVRVQGGNVHCNCMPELCWPSTYHRDGFKHWMSDPKTLPSPKILTMQDSLPLLGSQLKAIAGSVSWASHWMTGQDRFGGLLMLTGVGTMDGNAFPSRLISTVHRALTHLEITAETFWNPEHIFDLPKLRYLSFTAGTGRLPAAHTDIFGHWSLPCLQTLVLNITNSVEHDLRPIVDRLIGLVGSNVKHFVCKPPISPGWLPVPALPEDLWTRMPRLERIDADLTQLATTPIPGGAPRLSLGINLAQILSFHNNVPAGVSNIPQQWLHAIGGPVLLDLPWRDLFTTLKAEDVIRRRSYGRKNAIFCAEAFDVLDLIGSGLQDSEGKCYDEHVRMQICTIIRDRWLYS</sequence>
<reference evidence="2" key="2">
    <citation type="submission" date="2015-01" db="EMBL/GenBank/DDBJ databases">
        <title>Evolutionary Origins and Diversification of the Mycorrhizal Mutualists.</title>
        <authorList>
            <consortium name="DOE Joint Genome Institute"/>
            <consortium name="Mycorrhizal Genomics Consortium"/>
            <person name="Kohler A."/>
            <person name="Kuo A."/>
            <person name="Nagy L.G."/>
            <person name="Floudas D."/>
            <person name="Copeland A."/>
            <person name="Barry K.W."/>
            <person name="Cichocki N."/>
            <person name="Veneault-Fourrey C."/>
            <person name="LaButti K."/>
            <person name="Lindquist E.A."/>
            <person name="Lipzen A."/>
            <person name="Lundell T."/>
            <person name="Morin E."/>
            <person name="Murat C."/>
            <person name="Riley R."/>
            <person name="Ohm R."/>
            <person name="Sun H."/>
            <person name="Tunlid A."/>
            <person name="Henrissat B."/>
            <person name="Grigoriev I.V."/>
            <person name="Hibbett D.S."/>
            <person name="Martin F."/>
        </authorList>
    </citation>
    <scope>NUCLEOTIDE SEQUENCE [LARGE SCALE GENOMIC DNA]</scope>
    <source>
        <strain evidence="2">MAFF 305830</strain>
    </source>
</reference>
<dbReference type="OrthoDB" id="3258324at2759"/>
<protein>
    <submittedName>
        <fullName evidence="1">Uncharacterized protein</fullName>
    </submittedName>
</protein>